<dbReference type="OMA" id="HEKHHRQ"/>
<accession>A0A8S1KQE0</accession>
<organism evidence="2 3">
    <name type="scientific">Paramecium primaurelia</name>
    <dbReference type="NCBI Taxonomy" id="5886"/>
    <lineage>
        <taxon>Eukaryota</taxon>
        <taxon>Sar</taxon>
        <taxon>Alveolata</taxon>
        <taxon>Ciliophora</taxon>
        <taxon>Intramacronucleata</taxon>
        <taxon>Oligohymenophorea</taxon>
        <taxon>Peniculida</taxon>
        <taxon>Parameciidae</taxon>
        <taxon>Paramecium</taxon>
    </lineage>
</organism>
<proteinExistence type="predicted"/>
<dbReference type="AlphaFoldDB" id="A0A8S1KQE0"/>
<comment type="caution">
    <text evidence="2">The sequence shown here is derived from an EMBL/GenBank/DDBJ whole genome shotgun (WGS) entry which is preliminary data.</text>
</comment>
<protein>
    <submittedName>
        <fullName evidence="2">Uncharacterized protein</fullName>
    </submittedName>
</protein>
<sequence>MLLTNNSSQNEIQEIIAYSQSNLSIMLNMEQFLKYLRENDPFAIDFLFKNVQQMFDILFVDFDKVQMDQFVLYSDLITKIFEIIDSNIEPIMQQIENYWEVIFDLRWRKVTPDIQWGLAHRLLQLIKERDKKFVIDQFQRPNFLVSFLPSLQIDSVAQIIIIFYEFGFHQQQLDFLKAGFAIFQDFEPCKAINFTYIVHEIMVRILINEQIEYIIKGEVQRKMLSIIVRDDINSITQKNAAHVLSLISYHYSKNMQNIQLYEPETLEITQKFRSTEFFEYFDVKILAQILNQSLLYQTKVGFLTIKLIEIIDNLIRITDIQLWERIDKANIMELILSLMHKFNKSDILISSVRKMISFIYDRALNDYHPYWASKLIFKNKIHEKHHRQIDYQIYQFEQKLSLKLIKDGDFLLYFDDLIQIEEELMVSHNWRTSKVQQMKKEERHKNKLGEDPSSPQIENNIIVSAMDVDDFKYQEQDGINESTNNIFINCQANSNPKQNQQEITKNLFETIPIITAYVDSETNSESSHNENEIQNDKNVILEKNIQAGQYHFEDVLDHIDYKLNQSNKLSYSDQLDKIIKNRKLSNNSLNQDKQQNKVMTNSLSNEYDTSFLKHQRRNSLQPVPDINKFNENFEEFHIDFLNDRKILKTDNNCILQVDEIDLEKESPQKFMQIVFQKQNKEILFRTKIVDQINLNTGKKIEKVEDIKFRQIQEKDLHFLDFLNNQE</sequence>
<dbReference type="EMBL" id="CAJJDM010000025">
    <property type="protein sequence ID" value="CAD8057438.1"/>
    <property type="molecule type" value="Genomic_DNA"/>
</dbReference>
<reference evidence="2" key="1">
    <citation type="submission" date="2021-01" db="EMBL/GenBank/DDBJ databases">
        <authorList>
            <consortium name="Genoscope - CEA"/>
            <person name="William W."/>
        </authorList>
    </citation>
    <scope>NUCLEOTIDE SEQUENCE</scope>
</reference>
<feature type="region of interest" description="Disordered" evidence="1">
    <location>
        <begin position="437"/>
        <end position="456"/>
    </location>
</feature>
<name>A0A8S1KQE0_PARPR</name>
<evidence type="ECO:0000313" key="3">
    <source>
        <dbReference type="Proteomes" id="UP000688137"/>
    </source>
</evidence>
<feature type="compositionally biased region" description="Basic and acidic residues" evidence="1">
    <location>
        <begin position="438"/>
        <end position="450"/>
    </location>
</feature>
<keyword evidence="3" id="KW-1185">Reference proteome</keyword>
<evidence type="ECO:0000256" key="1">
    <source>
        <dbReference type="SAM" id="MobiDB-lite"/>
    </source>
</evidence>
<dbReference type="Proteomes" id="UP000688137">
    <property type="component" value="Unassembled WGS sequence"/>
</dbReference>
<gene>
    <name evidence="2" type="ORF">PPRIM_AZ9-3.1.T0260044</name>
</gene>
<evidence type="ECO:0000313" key="2">
    <source>
        <dbReference type="EMBL" id="CAD8057438.1"/>
    </source>
</evidence>